<dbReference type="InterPro" id="IPR028345">
    <property type="entry name" value="Antibiotic_NAT-like"/>
</dbReference>
<evidence type="ECO:0000256" key="1">
    <source>
        <dbReference type="ARBA" id="ARBA00006383"/>
    </source>
</evidence>
<organism evidence="5 6">
    <name type="scientific">Streptodolium elevatio</name>
    <dbReference type="NCBI Taxonomy" id="3157996"/>
    <lineage>
        <taxon>Bacteria</taxon>
        <taxon>Bacillati</taxon>
        <taxon>Actinomycetota</taxon>
        <taxon>Actinomycetes</taxon>
        <taxon>Kitasatosporales</taxon>
        <taxon>Streptomycetaceae</taxon>
        <taxon>Streptodolium</taxon>
    </lineage>
</organism>
<dbReference type="Proteomes" id="UP001551482">
    <property type="component" value="Unassembled WGS sequence"/>
</dbReference>
<comment type="similarity">
    <text evidence="1 4">Belongs to the antibiotic N-acetyltransferase family.</text>
</comment>
<keyword evidence="6" id="KW-1185">Reference proteome</keyword>
<dbReference type="EC" id="2.3.1.-" evidence="4"/>
<sequence>MHEVARITEQLHALGLTEGDTVLVHSSLRRVGAVQGGAEGLLDALRRAVGRAQGTVVVPAFTPETSDTSDVYRKATAGMTAGEVAAYRAAMAPFDAATTPVSAEVGVLAEVVRRSPGSRRSAHPMASFAALGRRAAETTGHHDPTCRFGERSPLGRLYETPQAKILLLGTGFSACVAFHLATYRLPGRRQRIYRCVAGGSEGRVWWSHSDLALDSRDFADIGADYCAQAAAPEAAAEPARTGSVGAAWATVVPFAAAVDFATAWFRGRATAPAGHTLGGNGALSACTSRSSA</sequence>
<protein>
    <recommendedName>
        <fullName evidence="4">Aminoglycoside N(3)-acetyltransferase</fullName>
        <ecNumber evidence="4">2.3.1.-</ecNumber>
    </recommendedName>
</protein>
<proteinExistence type="inferred from homology"/>
<comment type="caution">
    <text evidence="5">The sequence shown here is derived from an EMBL/GenBank/DDBJ whole genome shotgun (WGS) entry which is preliminary data.</text>
</comment>
<dbReference type="RefSeq" id="WP_358348779.1">
    <property type="nucleotide sequence ID" value="NZ_JBEZFP010000006.1"/>
</dbReference>
<dbReference type="Pfam" id="PF02522">
    <property type="entry name" value="Antibiotic_NAT"/>
    <property type="match status" value="1"/>
</dbReference>
<evidence type="ECO:0000313" key="5">
    <source>
        <dbReference type="EMBL" id="MEU8132640.1"/>
    </source>
</evidence>
<reference evidence="5 6" key="1">
    <citation type="submission" date="2024-06" db="EMBL/GenBank/DDBJ databases">
        <title>The Natural Products Discovery Center: Release of the First 8490 Sequenced Strains for Exploring Actinobacteria Biosynthetic Diversity.</title>
        <authorList>
            <person name="Kalkreuter E."/>
            <person name="Kautsar S.A."/>
            <person name="Yang D."/>
            <person name="Bader C.D."/>
            <person name="Teijaro C.N."/>
            <person name="Fluegel L."/>
            <person name="Davis C.M."/>
            <person name="Simpson J.R."/>
            <person name="Lauterbach L."/>
            <person name="Steele A.D."/>
            <person name="Gui C."/>
            <person name="Meng S."/>
            <person name="Li G."/>
            <person name="Viehrig K."/>
            <person name="Ye F."/>
            <person name="Su P."/>
            <person name="Kiefer A.F."/>
            <person name="Nichols A."/>
            <person name="Cepeda A.J."/>
            <person name="Yan W."/>
            <person name="Fan B."/>
            <person name="Jiang Y."/>
            <person name="Adhikari A."/>
            <person name="Zheng C.-J."/>
            <person name="Schuster L."/>
            <person name="Cowan T.M."/>
            <person name="Smanski M.J."/>
            <person name="Chevrette M.G."/>
            <person name="De Carvalho L.P.S."/>
            <person name="Shen B."/>
        </authorList>
    </citation>
    <scope>NUCLEOTIDE SEQUENCE [LARGE SCALE GENOMIC DNA]</scope>
    <source>
        <strain evidence="5 6">NPDC048946</strain>
    </source>
</reference>
<keyword evidence="4" id="KW-0046">Antibiotic resistance</keyword>
<dbReference type="InterPro" id="IPR003679">
    <property type="entry name" value="Amioglycoside_AcTrfase"/>
</dbReference>
<evidence type="ECO:0000256" key="4">
    <source>
        <dbReference type="RuleBase" id="RU365031"/>
    </source>
</evidence>
<evidence type="ECO:0000256" key="2">
    <source>
        <dbReference type="ARBA" id="ARBA00022679"/>
    </source>
</evidence>
<dbReference type="EMBL" id="JBEZFP010000006">
    <property type="protein sequence ID" value="MEU8132640.1"/>
    <property type="molecule type" value="Genomic_DNA"/>
</dbReference>
<name>A0ABV3DA73_9ACTN</name>
<dbReference type="PANTHER" id="PTHR11104:SF0">
    <property type="entry name" value="SPBETA PROPHAGE-DERIVED AMINOGLYCOSIDE N(3')-ACETYLTRANSFERASE-LIKE PROTEIN YOKD"/>
    <property type="match status" value="1"/>
</dbReference>
<accession>A0ABV3DA73</accession>
<keyword evidence="2 4" id="KW-0808">Transferase</keyword>
<evidence type="ECO:0000256" key="3">
    <source>
        <dbReference type="ARBA" id="ARBA00023315"/>
    </source>
</evidence>
<dbReference type="SUPFAM" id="SSF110710">
    <property type="entry name" value="TTHA0583/YokD-like"/>
    <property type="match status" value="1"/>
</dbReference>
<dbReference type="PANTHER" id="PTHR11104">
    <property type="entry name" value="AMINOGLYCOSIDE N3-ACETYLTRANSFERASE"/>
    <property type="match status" value="1"/>
</dbReference>
<evidence type="ECO:0000313" key="6">
    <source>
        <dbReference type="Proteomes" id="UP001551482"/>
    </source>
</evidence>
<comment type="catalytic activity">
    <reaction evidence="4">
        <text>a 2-deoxystreptamine antibiotic + acetyl-CoA = an N(3)-acetyl-2-deoxystreptamine antibiotic + CoA + H(+)</text>
        <dbReference type="Rhea" id="RHEA:12665"/>
        <dbReference type="ChEBI" id="CHEBI:15378"/>
        <dbReference type="ChEBI" id="CHEBI:57287"/>
        <dbReference type="ChEBI" id="CHEBI:57288"/>
        <dbReference type="ChEBI" id="CHEBI:57921"/>
        <dbReference type="ChEBI" id="CHEBI:77452"/>
        <dbReference type="EC" id="2.3.1.81"/>
    </reaction>
</comment>
<keyword evidence="3 4" id="KW-0012">Acyltransferase</keyword>
<gene>
    <name evidence="5" type="ORF">AB0C36_03940</name>
</gene>